<feature type="binding site" evidence="3">
    <location>
        <position position="225"/>
    </location>
    <ligand>
        <name>FAD</name>
        <dbReference type="ChEBI" id="CHEBI:57692"/>
    </ligand>
</feature>
<evidence type="ECO:0000313" key="6">
    <source>
        <dbReference type="EMBL" id="CAF1909476.1"/>
    </source>
</evidence>
<evidence type="ECO:0000313" key="7">
    <source>
        <dbReference type="Proteomes" id="UP000663824"/>
    </source>
</evidence>
<dbReference type="Gene3D" id="3.90.660.10">
    <property type="match status" value="1"/>
</dbReference>
<protein>
    <recommendedName>
        <fullName evidence="4">Amine oxidase</fullName>
        <ecNumber evidence="4">1.4.3.-</ecNumber>
    </recommendedName>
</protein>
<dbReference type="EMBL" id="CAJNRE010000041">
    <property type="protein sequence ID" value="CAF1909476.1"/>
    <property type="molecule type" value="Genomic_DNA"/>
</dbReference>
<evidence type="ECO:0000256" key="1">
    <source>
        <dbReference type="ARBA" id="ARBA00001974"/>
    </source>
</evidence>
<evidence type="ECO:0000259" key="5">
    <source>
        <dbReference type="Pfam" id="PF01593"/>
    </source>
</evidence>
<dbReference type="InterPro" id="IPR036188">
    <property type="entry name" value="FAD/NAD-bd_sf"/>
</dbReference>
<dbReference type="GO" id="GO:0008131">
    <property type="term" value="F:primary methylamine oxidase activity"/>
    <property type="evidence" value="ECO:0007669"/>
    <property type="project" value="UniProtKB-ARBA"/>
</dbReference>
<keyword evidence="2 4" id="KW-0560">Oxidoreductase</keyword>
<dbReference type="Proteomes" id="UP000663824">
    <property type="component" value="Unassembled WGS sequence"/>
</dbReference>
<proteinExistence type="inferred from homology"/>
<comment type="similarity">
    <text evidence="4">Belongs to the flavin monoamine oxidase family.</text>
</comment>
<dbReference type="Gene3D" id="3.50.50.60">
    <property type="entry name" value="FAD/NAD(P)-binding domain"/>
    <property type="match status" value="1"/>
</dbReference>
<dbReference type="SUPFAM" id="SSF51905">
    <property type="entry name" value="FAD/NAD(P)-binding domain"/>
    <property type="match status" value="1"/>
</dbReference>
<dbReference type="InterPro" id="IPR002937">
    <property type="entry name" value="Amino_oxidase"/>
</dbReference>
<name>A0A816K871_9BILA</name>
<dbReference type="PANTHER" id="PTHR10742:SF416">
    <property type="entry name" value="SPERMINE OXIDASE"/>
    <property type="match status" value="1"/>
</dbReference>
<organism evidence="6 7">
    <name type="scientific">Rotaria magnacalcarata</name>
    <dbReference type="NCBI Taxonomy" id="392030"/>
    <lineage>
        <taxon>Eukaryota</taxon>
        <taxon>Metazoa</taxon>
        <taxon>Spiralia</taxon>
        <taxon>Gnathifera</taxon>
        <taxon>Rotifera</taxon>
        <taxon>Eurotatoria</taxon>
        <taxon>Bdelloidea</taxon>
        <taxon>Philodinida</taxon>
        <taxon>Philodinidae</taxon>
        <taxon>Rotaria</taxon>
    </lineage>
</organism>
<dbReference type="SUPFAM" id="SSF54373">
    <property type="entry name" value="FAD-linked reductases, C-terminal domain"/>
    <property type="match status" value="1"/>
</dbReference>
<evidence type="ECO:0000256" key="2">
    <source>
        <dbReference type="ARBA" id="ARBA00023002"/>
    </source>
</evidence>
<sequence length="487" mass="55025">MEYAQVIIVGGGIAGLAAAKTLGHDVKYVLLEAQDYLGGRILTVDAAPHLTVDLGAQYVHGDKKSSVYEICNELGIILSDDEDSDDETTVAMSDGKSLKSDLMDKATDLWERAREKAEEKYDERATSSPVSFADFVPGDFKRRLSSSSSISKDLIQPLTDYFMKLEMTEASCDTLSDLNLTEYVAYEDLEGEHENDLKNGGYRPFINYFKSFIPNDNRIRMNCEVIRVKFIEDDRKLLVEVNHLNEQRTKTMICDHIIWTTSLGHLKANFHSIFADEPRLIQQKQQAIANLGFGTVNKVMLIYKKKFWHRKASSIALLHMNKDRPFEISDALRQNLQVERVDSQIVQDIANMLFHYDVLPSTDIPVLICWFVGPIAIAVENLSEQLIGQICHEVLCRYLNIPQEKNPPVQILRSAWHSNKYIRGSYSYASTASTKHDRKQLAAAYAPDRVPRILFAGEATHQQYYSTVNAAMETGIQAAKTILSTIN</sequence>
<dbReference type="PRINTS" id="PR00757">
    <property type="entry name" value="AMINEOXDASEF"/>
</dbReference>
<keyword evidence="4" id="KW-0285">Flavoprotein</keyword>
<keyword evidence="4" id="KW-0274">FAD</keyword>
<gene>
    <name evidence="6" type="ORF">MBJ925_LOCUS687</name>
</gene>
<comment type="cofactor">
    <cofactor evidence="1 4">
        <name>FAD</name>
        <dbReference type="ChEBI" id="CHEBI:57692"/>
    </cofactor>
</comment>
<reference evidence="6" key="1">
    <citation type="submission" date="2021-02" db="EMBL/GenBank/DDBJ databases">
        <authorList>
            <person name="Nowell W R."/>
        </authorList>
    </citation>
    <scope>NUCLEOTIDE SEQUENCE</scope>
</reference>
<feature type="binding site" evidence="3">
    <location>
        <begin position="32"/>
        <end position="33"/>
    </location>
    <ligand>
        <name>FAD</name>
        <dbReference type="ChEBI" id="CHEBI:57692"/>
    </ligand>
</feature>
<dbReference type="Pfam" id="PF01593">
    <property type="entry name" value="Amino_oxidase"/>
    <property type="match status" value="1"/>
</dbReference>
<dbReference type="InterPro" id="IPR050281">
    <property type="entry name" value="Flavin_monoamine_oxidase"/>
</dbReference>
<dbReference type="AlphaFoldDB" id="A0A816K871"/>
<dbReference type="InterPro" id="IPR001613">
    <property type="entry name" value="Flavin_amine_oxidase"/>
</dbReference>
<dbReference type="PANTHER" id="PTHR10742">
    <property type="entry name" value="FLAVIN MONOAMINE OXIDASE"/>
    <property type="match status" value="1"/>
</dbReference>
<feature type="domain" description="Amine oxidase" evidence="5">
    <location>
        <begin position="13"/>
        <end position="483"/>
    </location>
</feature>
<accession>A0A816K871</accession>
<evidence type="ECO:0000256" key="4">
    <source>
        <dbReference type="RuleBase" id="RU362067"/>
    </source>
</evidence>
<comment type="caution">
    <text evidence="6">The sequence shown here is derived from an EMBL/GenBank/DDBJ whole genome shotgun (WGS) entry which is preliminary data.</text>
</comment>
<evidence type="ECO:0000256" key="3">
    <source>
        <dbReference type="PIRSR" id="PIRSR601613-1"/>
    </source>
</evidence>
<dbReference type="EC" id="1.4.3.-" evidence="4"/>
<dbReference type="GO" id="GO:0046592">
    <property type="term" value="F:polyamine oxidase activity"/>
    <property type="evidence" value="ECO:0007669"/>
    <property type="project" value="TreeGrafter"/>
</dbReference>